<dbReference type="InterPro" id="IPR023610">
    <property type="entry name" value="PInositol-4/5-P-5/4-kinase"/>
</dbReference>
<dbReference type="SMART" id="SM00330">
    <property type="entry name" value="PIPKc"/>
    <property type="match status" value="1"/>
</dbReference>
<dbReference type="GeneID" id="115820588"/>
<keyword evidence="3" id="KW-0067">ATP-binding</keyword>
<proteinExistence type="predicted"/>
<dbReference type="CDD" id="cd17301">
    <property type="entry name" value="PIPKc_PIP5KI"/>
    <property type="match status" value="1"/>
</dbReference>
<evidence type="ECO:0000259" key="6">
    <source>
        <dbReference type="PROSITE" id="PS51455"/>
    </source>
</evidence>
<feature type="compositionally biased region" description="Polar residues" evidence="5">
    <location>
        <begin position="1271"/>
        <end position="1285"/>
    </location>
</feature>
<dbReference type="PANTHER" id="PTHR23086:SF26">
    <property type="entry name" value="PHOSPHATIDYLINOSITOL 4-PHOSPHATE 5-KINASE TYPE-1 GAMMA"/>
    <property type="match status" value="1"/>
</dbReference>
<keyword evidence="3" id="KW-0418">Kinase</keyword>
<dbReference type="Gene3D" id="3.30.800.10">
    <property type="entry name" value="Phosphatidylinositol Phosphate Kinase II Beta"/>
    <property type="match status" value="1"/>
</dbReference>
<dbReference type="PROSITE" id="PS51455">
    <property type="entry name" value="PIPK"/>
    <property type="match status" value="1"/>
</dbReference>
<sequence>MDVGAEGATSLSEAGEDASPLSGAAASDGGDTVLGVSYGMEAGDMDVGTKRTFVSELASSSTQLGYGLGKRIGHRGVDASGETTYKKTTSSALKGAIQLGIGYTVGNLSSKPERDVLMQDFYVVESIFFPSEGSNLTPAHHFPDFRFKTYAPVAFRYFRELFGIRPDDYLYSLCNEPLIELSNPGASGSVFYVTKDDEFIIKTVMHKEAEFLQKLLPGYYMNLNQNPRTLLPKFFGLYCVQSGGKNIRVVVMNNILPRVVRMHLKYDLKGSTYKRRASKKEREKAKPTFKDLDFMHDNQDGLILETDTCNALIKTLHRDCLVLESFKIMDYSLLLGIHNLDQAEREQQMEGSQGGSDEKRPPAQKALYSTALESIQGAAACGDNIDAEDTMGGIPAVNGKGERLLLYIGIIDILQSYRLIKKLEHTWKALVHDGDTVSVHRPSFYADRFLRFMSSTVFRKSSSLKSSPSKKGRVALAVPKHTGPGAAWSATQLPSDRDENIFDLRGARSFPTLEDDGRPDILPCTPQSFEDATTASIATTLSSTTSLSIPERSPSDTSEHPRYRRHTQSSYEGRSQDEDQQTITVEVEVKRHDSEPTLTAPQPTPETSEVQEAAAASCSSVPASPKVVVVESDQASQTSGCPSRASVDEDEDVPIADVYCPPEDRSWVYSPLHYASDSKPGSDGDGQSETQILETTLTELSEAASQGSGGQKEEHVTKDALLRVASHQSLLPKPGFSKDTDDREGYSTSSDRLCLLSEVQALRMELEDIQMRHQTTVKGLHLSLHSLEQEHKTSKIGLEQKLRLSEERERVLKEKLEETEKKAMSLSHSVLASGKHVQDTQSNLKRIQILQQRLEVSEGKVLDLEQDLAASQENVQSLSQSLQNSESRIAVLRCSQQLCEEKTQSMKKDLEISKRNTVNLQQSVTTLERKLSSLQQEKLACEDKVLSLEQNLCSTKEELQSTKHSLAASDEKVLALQDKLKHSEKQIQSLKDVLRTTKTQVKAAEIQQQRLDKQKLEQSEKMTRMFQSFKAMEERYQNSTRETQLSLEASREKTEALRDALGKAESVHRKELEEEKLKLERAVQKACLDEQELQSQVFSLNKKLREERSKAAYDQEKSVNCERELRETIKDLRQTIQIQNSERACVIESLRRRQQDLTRVQRHLQADLLRCSQACGHNNVQRNLQADFLHLKAVLNGLLQNEEARVDQRRQDLIDVFKTSKEWLTKAEKLVNTLTQPHCRQMRGEGGDEYPTLEETPQSPWKRRRKKTKSKLPQNMMDSSISEQSGKGKKEPPV</sequence>
<dbReference type="InterPro" id="IPR002498">
    <property type="entry name" value="PInositol-4-P-4/5-kinase_core"/>
</dbReference>
<protein>
    <submittedName>
        <fullName evidence="8">Phosphatidylinositol 4-phosphate 5-kinase type-1 gamma</fullName>
    </submittedName>
</protein>
<dbReference type="OrthoDB" id="70770at2759"/>
<keyword evidence="3" id="KW-0547">Nucleotide-binding</keyword>
<feature type="compositionally biased region" description="Polar residues" evidence="5">
    <location>
        <begin position="596"/>
        <end position="610"/>
    </location>
</feature>
<dbReference type="InterPro" id="IPR027484">
    <property type="entry name" value="PInositol-4-P-5-kinase_N"/>
</dbReference>
<feature type="region of interest" description="Disordered" evidence="5">
    <location>
        <begin position="1"/>
        <end position="26"/>
    </location>
</feature>
<dbReference type="Gene3D" id="3.30.810.10">
    <property type="entry name" value="2-Layer Sandwich"/>
    <property type="match status" value="1"/>
</dbReference>
<dbReference type="Proteomes" id="UP000504632">
    <property type="component" value="Chromosome 9"/>
</dbReference>
<evidence type="ECO:0000256" key="1">
    <source>
        <dbReference type="ARBA" id="ARBA00004496"/>
    </source>
</evidence>
<dbReference type="SUPFAM" id="SSF56104">
    <property type="entry name" value="SAICAR synthase-like"/>
    <property type="match status" value="1"/>
</dbReference>
<dbReference type="FunFam" id="3.30.800.10:FF:000001">
    <property type="entry name" value="phosphatidylinositol 4-phosphate 5-kinase type-1 gamma"/>
    <property type="match status" value="1"/>
</dbReference>
<feature type="compositionally biased region" description="Low complexity" evidence="5">
    <location>
        <begin position="540"/>
        <end position="549"/>
    </location>
</feature>
<dbReference type="SUPFAM" id="SSF57997">
    <property type="entry name" value="Tropomyosin"/>
    <property type="match status" value="1"/>
</dbReference>
<evidence type="ECO:0000313" key="8">
    <source>
        <dbReference type="RefSeq" id="XP_030640072.1"/>
    </source>
</evidence>
<dbReference type="Pfam" id="PF01504">
    <property type="entry name" value="PIP5K"/>
    <property type="match status" value="1"/>
</dbReference>
<dbReference type="InterPro" id="IPR027483">
    <property type="entry name" value="PInositol-4-P-4/5-kinase_C_sf"/>
</dbReference>
<evidence type="ECO:0000256" key="3">
    <source>
        <dbReference type="PROSITE-ProRule" id="PRU00781"/>
    </source>
</evidence>
<keyword evidence="3" id="KW-0808">Transferase</keyword>
<dbReference type="GO" id="GO:0016308">
    <property type="term" value="F:1-phosphatidylinositol-4-phosphate 5-kinase activity"/>
    <property type="evidence" value="ECO:0007669"/>
    <property type="project" value="TreeGrafter"/>
</dbReference>
<name>A0A6J2W7W6_CHACN</name>
<dbReference type="CTD" id="798876"/>
<evidence type="ECO:0000256" key="2">
    <source>
        <dbReference type="ARBA" id="ARBA00022490"/>
    </source>
</evidence>
<dbReference type="PANTHER" id="PTHR23086">
    <property type="entry name" value="PHOSPHATIDYLINOSITOL-4-PHOSPHATE 5-KINASE"/>
    <property type="match status" value="1"/>
</dbReference>
<dbReference type="Gene3D" id="1.10.287.1490">
    <property type="match status" value="1"/>
</dbReference>
<feature type="region of interest" description="Disordered" evidence="5">
    <location>
        <begin position="1235"/>
        <end position="1294"/>
    </location>
</feature>
<feature type="compositionally biased region" description="Low complexity" evidence="5">
    <location>
        <begin position="612"/>
        <end position="632"/>
    </location>
</feature>
<feature type="domain" description="PIPK" evidence="6">
    <location>
        <begin position="89"/>
        <end position="457"/>
    </location>
</feature>
<dbReference type="GO" id="GO:0005886">
    <property type="term" value="C:plasma membrane"/>
    <property type="evidence" value="ECO:0007669"/>
    <property type="project" value="TreeGrafter"/>
</dbReference>
<keyword evidence="7" id="KW-1185">Reference proteome</keyword>
<feature type="compositionally biased region" description="Basic residues" evidence="5">
    <location>
        <begin position="1261"/>
        <end position="1270"/>
    </location>
</feature>
<dbReference type="GO" id="GO:0005524">
    <property type="term" value="F:ATP binding"/>
    <property type="evidence" value="ECO:0007669"/>
    <property type="project" value="UniProtKB-UniRule"/>
</dbReference>
<comment type="subcellular location">
    <subcellularLocation>
        <location evidence="1">Cytoplasm</location>
    </subcellularLocation>
</comment>
<feature type="coiled-coil region" evidence="4">
    <location>
        <begin position="917"/>
        <end position="1014"/>
    </location>
</feature>
<evidence type="ECO:0000256" key="4">
    <source>
        <dbReference type="SAM" id="Coils"/>
    </source>
</evidence>
<dbReference type="GO" id="GO:0046854">
    <property type="term" value="P:phosphatidylinositol phosphate biosynthetic process"/>
    <property type="evidence" value="ECO:0007669"/>
    <property type="project" value="TreeGrafter"/>
</dbReference>
<evidence type="ECO:0000256" key="5">
    <source>
        <dbReference type="SAM" id="MobiDB-lite"/>
    </source>
</evidence>
<keyword evidence="4" id="KW-0175">Coiled coil</keyword>
<dbReference type="RefSeq" id="XP_030640072.1">
    <property type="nucleotide sequence ID" value="XM_030784212.1"/>
</dbReference>
<organism evidence="7 8">
    <name type="scientific">Chanos chanos</name>
    <name type="common">Milkfish</name>
    <name type="synonym">Mugil chanos</name>
    <dbReference type="NCBI Taxonomy" id="29144"/>
    <lineage>
        <taxon>Eukaryota</taxon>
        <taxon>Metazoa</taxon>
        <taxon>Chordata</taxon>
        <taxon>Craniata</taxon>
        <taxon>Vertebrata</taxon>
        <taxon>Euteleostomi</taxon>
        <taxon>Actinopterygii</taxon>
        <taxon>Neopterygii</taxon>
        <taxon>Teleostei</taxon>
        <taxon>Ostariophysi</taxon>
        <taxon>Gonorynchiformes</taxon>
        <taxon>Chanidae</taxon>
        <taxon>Chanos</taxon>
    </lineage>
</organism>
<dbReference type="InParanoid" id="A0A6J2W7W6"/>
<gene>
    <name evidence="8" type="primary">pip5k1ca</name>
</gene>
<dbReference type="GO" id="GO:0005737">
    <property type="term" value="C:cytoplasm"/>
    <property type="evidence" value="ECO:0007669"/>
    <property type="project" value="UniProtKB-SubCell"/>
</dbReference>
<feature type="coiled-coil region" evidence="4">
    <location>
        <begin position="847"/>
        <end position="888"/>
    </location>
</feature>
<feature type="region of interest" description="Disordered" evidence="5">
    <location>
        <begin position="540"/>
        <end position="654"/>
    </location>
</feature>
<reference evidence="8" key="1">
    <citation type="submission" date="2025-08" db="UniProtKB">
        <authorList>
            <consortium name="RefSeq"/>
        </authorList>
    </citation>
    <scope>IDENTIFICATION</scope>
</reference>
<accession>A0A6J2W7W6</accession>
<keyword evidence="2" id="KW-0963">Cytoplasm</keyword>
<evidence type="ECO:0000313" key="7">
    <source>
        <dbReference type="Proteomes" id="UP000504632"/>
    </source>
</evidence>